<organism evidence="2 3">
    <name type="scientific">Microbacterium aurantiacum</name>
    <dbReference type="NCBI Taxonomy" id="162393"/>
    <lineage>
        <taxon>Bacteria</taxon>
        <taxon>Bacillati</taxon>
        <taxon>Actinomycetota</taxon>
        <taxon>Actinomycetes</taxon>
        <taxon>Micrococcales</taxon>
        <taxon>Microbacteriaceae</taxon>
        <taxon>Microbacterium</taxon>
    </lineage>
</organism>
<keyword evidence="2" id="KW-0489">Methyltransferase</keyword>
<dbReference type="SUPFAM" id="SSF53335">
    <property type="entry name" value="S-adenosyl-L-methionine-dependent methyltransferases"/>
    <property type="match status" value="1"/>
</dbReference>
<accession>A0AAJ2LVQ4</accession>
<dbReference type="Proteomes" id="UP001183582">
    <property type="component" value="Unassembled WGS sequence"/>
</dbReference>
<name>A0AAJ2LVQ4_9MICO</name>
<dbReference type="PANTHER" id="PTHR43591">
    <property type="entry name" value="METHYLTRANSFERASE"/>
    <property type="match status" value="1"/>
</dbReference>
<dbReference type="PANTHER" id="PTHR43591:SF110">
    <property type="entry name" value="RHODANESE DOMAIN-CONTAINING PROTEIN"/>
    <property type="match status" value="1"/>
</dbReference>
<dbReference type="Pfam" id="PF13649">
    <property type="entry name" value="Methyltransf_25"/>
    <property type="match status" value="1"/>
</dbReference>
<evidence type="ECO:0000259" key="1">
    <source>
        <dbReference type="Pfam" id="PF13649"/>
    </source>
</evidence>
<comment type="caution">
    <text evidence="2">The sequence shown here is derived from an EMBL/GenBank/DDBJ whole genome shotgun (WGS) entry which is preliminary data.</text>
</comment>
<evidence type="ECO:0000313" key="2">
    <source>
        <dbReference type="EMBL" id="MDS0245515.1"/>
    </source>
</evidence>
<dbReference type="GeneID" id="301458127"/>
<dbReference type="AlphaFoldDB" id="A0AAJ2LVQ4"/>
<keyword evidence="2" id="KW-0808">Transferase</keyword>
<dbReference type="GO" id="GO:0008168">
    <property type="term" value="F:methyltransferase activity"/>
    <property type="evidence" value="ECO:0007669"/>
    <property type="project" value="UniProtKB-KW"/>
</dbReference>
<proteinExistence type="predicted"/>
<dbReference type="EMBL" id="JAHWXH010000001">
    <property type="protein sequence ID" value="MDS0245515.1"/>
    <property type="molecule type" value="Genomic_DNA"/>
</dbReference>
<dbReference type="RefSeq" id="WP_310891263.1">
    <property type="nucleotide sequence ID" value="NZ_BAAAGR010000001.1"/>
</dbReference>
<dbReference type="GO" id="GO:0032259">
    <property type="term" value="P:methylation"/>
    <property type="evidence" value="ECO:0007669"/>
    <property type="project" value="UniProtKB-KW"/>
</dbReference>
<dbReference type="InterPro" id="IPR041698">
    <property type="entry name" value="Methyltransf_25"/>
</dbReference>
<feature type="domain" description="Methyltransferase" evidence="1">
    <location>
        <begin position="50"/>
        <end position="139"/>
    </location>
</feature>
<dbReference type="CDD" id="cd02440">
    <property type="entry name" value="AdoMet_MTases"/>
    <property type="match status" value="1"/>
</dbReference>
<dbReference type="Gene3D" id="3.40.50.150">
    <property type="entry name" value="Vaccinia Virus protein VP39"/>
    <property type="match status" value="1"/>
</dbReference>
<evidence type="ECO:0000313" key="3">
    <source>
        <dbReference type="Proteomes" id="UP001183582"/>
    </source>
</evidence>
<protein>
    <submittedName>
        <fullName evidence="2">Methyltransferase domain-containing protein</fullName>
    </submittedName>
</protein>
<gene>
    <name evidence="2" type="ORF">KZC50_07805</name>
</gene>
<sequence length="214" mass="22837">MDERREATRIAYDTVAAAYAAALPDLAYEAPLDRAMIAEVVRELPEGASVLDAGCGTGRLLAHLRAERPSLHLVGVDLSEGMLEQASRVASDVELVGADLAALPFADARFDAVMAWYSVIHTPAEDLSEVFREIARVSTSGAPVLVAFQVGSGERTVRRAYGRDVNLTAYLHTPSDVASALEAADLVIQASLVRSPRATEAHSQAVVLARKRVS</sequence>
<reference evidence="2 3" key="1">
    <citation type="submission" date="2021-06" db="EMBL/GenBank/DDBJ databases">
        <title>Genome-based taxonomic framework of Microbacterium strains isolated from marine environment, the description of four new species and reclassification of four preexisting species.</title>
        <authorList>
            <person name="Lee S.D."/>
            <person name="Kim S.-M."/>
            <person name="Byeon Y.-S."/>
            <person name="Yang H.L."/>
            <person name="Kim I.S."/>
        </authorList>
    </citation>
    <scope>NUCLEOTIDE SEQUENCE [LARGE SCALE GENOMIC DNA]</scope>
    <source>
        <strain evidence="2 3">KACC 20514</strain>
    </source>
</reference>
<dbReference type="InterPro" id="IPR029063">
    <property type="entry name" value="SAM-dependent_MTases_sf"/>
</dbReference>